<organism evidence="2 3">
    <name type="scientific">Prorocentrum cordatum</name>
    <dbReference type="NCBI Taxonomy" id="2364126"/>
    <lineage>
        <taxon>Eukaryota</taxon>
        <taxon>Sar</taxon>
        <taxon>Alveolata</taxon>
        <taxon>Dinophyceae</taxon>
        <taxon>Prorocentrales</taxon>
        <taxon>Prorocentraceae</taxon>
        <taxon>Prorocentrum</taxon>
    </lineage>
</organism>
<comment type="caution">
    <text evidence="2">The sequence shown here is derived from an EMBL/GenBank/DDBJ whole genome shotgun (WGS) entry which is preliminary data.</text>
</comment>
<feature type="non-terminal residue" evidence="2">
    <location>
        <position position="1"/>
    </location>
</feature>
<dbReference type="EMBL" id="CAUYUJ010017821">
    <property type="protein sequence ID" value="CAK0878175.1"/>
    <property type="molecule type" value="Genomic_DNA"/>
</dbReference>
<evidence type="ECO:0000313" key="3">
    <source>
        <dbReference type="Proteomes" id="UP001189429"/>
    </source>
</evidence>
<feature type="non-terminal residue" evidence="2">
    <location>
        <position position="245"/>
    </location>
</feature>
<proteinExistence type="predicted"/>
<dbReference type="Proteomes" id="UP001189429">
    <property type="component" value="Unassembled WGS sequence"/>
</dbReference>
<keyword evidence="3" id="KW-1185">Reference proteome</keyword>
<reference evidence="2" key="1">
    <citation type="submission" date="2023-10" db="EMBL/GenBank/DDBJ databases">
        <authorList>
            <person name="Chen Y."/>
            <person name="Shah S."/>
            <person name="Dougan E. K."/>
            <person name="Thang M."/>
            <person name="Chan C."/>
        </authorList>
    </citation>
    <scope>NUCLEOTIDE SEQUENCE [LARGE SCALE GENOMIC DNA]</scope>
</reference>
<feature type="region of interest" description="Disordered" evidence="1">
    <location>
        <begin position="203"/>
        <end position="224"/>
    </location>
</feature>
<name>A0ABN9VX16_9DINO</name>
<protein>
    <submittedName>
        <fullName evidence="2">Uncharacterized protein</fullName>
    </submittedName>
</protein>
<accession>A0ABN9VX16</accession>
<evidence type="ECO:0000256" key="1">
    <source>
        <dbReference type="SAM" id="MobiDB-lite"/>
    </source>
</evidence>
<sequence length="245" mass="26089">ADPDSTAVAAELADCTITFQMRTFPAAWWVTQFCHFVKSKLFELAFADAAAGISGYLEQIEPDWTASTAPAAKAKAAPKPKAAAVLKPKLKATLRDDFELVFCGSVGLTKSTSCRSYPVCALKVCAPDTRDDTVLGVYVSEESVNSISDECPCPAWLVNTNTHTADGIEIVPNLKMIETTVRVTLPSHLHLPTVSDVGLKVASDLPPKKRPTKQQHTNAPPADATSLFGPTAAALFISEHPPAGL</sequence>
<gene>
    <name evidence="2" type="ORF">PCOR1329_LOCUS62028</name>
</gene>
<evidence type="ECO:0000313" key="2">
    <source>
        <dbReference type="EMBL" id="CAK0878175.1"/>
    </source>
</evidence>